<evidence type="ECO:0000259" key="3">
    <source>
        <dbReference type="Pfam" id="PF00294"/>
    </source>
</evidence>
<dbReference type="PANTHER" id="PTHR10584">
    <property type="entry name" value="SUGAR KINASE"/>
    <property type="match status" value="1"/>
</dbReference>
<dbReference type="SUPFAM" id="SSF53613">
    <property type="entry name" value="Ribokinase-like"/>
    <property type="match status" value="1"/>
</dbReference>
<dbReference type="HOGENOM" id="CLU_836148_0_0_0"/>
<dbReference type="KEGG" id="caby:Cabys_3719"/>
<name>H1XP19_CALAY</name>
<proteinExistence type="predicted"/>
<dbReference type="GO" id="GO:0016301">
    <property type="term" value="F:kinase activity"/>
    <property type="evidence" value="ECO:0007669"/>
    <property type="project" value="UniProtKB-KW"/>
</dbReference>
<organism evidence="5 6">
    <name type="scientific">Caldithrix abyssi DSM 13497</name>
    <dbReference type="NCBI Taxonomy" id="880073"/>
    <lineage>
        <taxon>Bacteria</taxon>
        <taxon>Pseudomonadati</taxon>
        <taxon>Calditrichota</taxon>
        <taxon>Calditrichia</taxon>
        <taxon>Calditrichales</taxon>
        <taxon>Calditrichaceae</taxon>
        <taxon>Caldithrix</taxon>
    </lineage>
</organism>
<reference evidence="4 7" key="2">
    <citation type="submission" date="2016-11" db="EMBL/GenBank/DDBJ databases">
        <title>Genomic analysis of Caldithrix abyssi and proposal of a novel bacterial phylum Caldithrichaeota.</title>
        <authorList>
            <person name="Kublanov I."/>
            <person name="Sigalova O."/>
            <person name="Gavrilov S."/>
            <person name="Lebedinsky A."/>
            <person name="Ivanova N."/>
            <person name="Daum C."/>
            <person name="Reddy T."/>
            <person name="Klenk H.P."/>
            <person name="Goker M."/>
            <person name="Reva O."/>
            <person name="Miroshnichenko M."/>
            <person name="Kyprides N."/>
            <person name="Woyke T."/>
            <person name="Gelfand M."/>
        </authorList>
    </citation>
    <scope>NUCLEOTIDE SEQUENCE [LARGE SCALE GENOMIC DNA]</scope>
    <source>
        <strain evidence="4 7">LF13</strain>
    </source>
</reference>
<dbReference type="InterPro" id="IPR011611">
    <property type="entry name" value="PfkB_dom"/>
</dbReference>
<evidence type="ECO:0000256" key="1">
    <source>
        <dbReference type="ARBA" id="ARBA00022679"/>
    </source>
</evidence>
<reference evidence="5 6" key="1">
    <citation type="submission" date="2011-09" db="EMBL/GenBank/DDBJ databases">
        <title>The permanent draft genome of Caldithrix abyssi DSM 13497.</title>
        <authorList>
            <consortium name="US DOE Joint Genome Institute (JGI-PGF)"/>
            <person name="Lucas S."/>
            <person name="Han J."/>
            <person name="Lapidus A."/>
            <person name="Bruce D."/>
            <person name="Goodwin L."/>
            <person name="Pitluck S."/>
            <person name="Peters L."/>
            <person name="Kyrpides N."/>
            <person name="Mavromatis K."/>
            <person name="Ivanova N."/>
            <person name="Mikhailova N."/>
            <person name="Chertkov O."/>
            <person name="Detter J.C."/>
            <person name="Tapia R."/>
            <person name="Han C."/>
            <person name="Land M."/>
            <person name="Hauser L."/>
            <person name="Markowitz V."/>
            <person name="Cheng J.-F."/>
            <person name="Hugenholtz P."/>
            <person name="Woyke T."/>
            <person name="Wu D."/>
            <person name="Spring S."/>
            <person name="Brambilla E."/>
            <person name="Klenk H.-P."/>
            <person name="Eisen J.A."/>
        </authorList>
    </citation>
    <scope>NUCLEOTIDE SEQUENCE [LARGE SCALE GENOMIC DNA]</scope>
    <source>
        <strain evidence="5 6">DSM 13497</strain>
    </source>
</reference>
<dbReference type="EMBL" id="CM001402">
    <property type="protein sequence ID" value="EHO41011.1"/>
    <property type="molecule type" value="Genomic_DNA"/>
</dbReference>
<dbReference type="InterPro" id="IPR029056">
    <property type="entry name" value="Ribokinase-like"/>
</dbReference>
<keyword evidence="1" id="KW-0808">Transferase</keyword>
<dbReference type="eggNOG" id="COG0524">
    <property type="taxonomic scope" value="Bacteria"/>
</dbReference>
<dbReference type="STRING" id="880073.Cabys_3719"/>
<evidence type="ECO:0000313" key="6">
    <source>
        <dbReference type="Proteomes" id="UP000004671"/>
    </source>
</evidence>
<dbReference type="Proteomes" id="UP000004671">
    <property type="component" value="Chromosome"/>
</dbReference>
<gene>
    <name evidence="4" type="ORF">Cabys_3719</name>
    <name evidence="5" type="ORF">Calab_1388</name>
</gene>
<dbReference type="AlphaFoldDB" id="H1XP19"/>
<dbReference type="Gene3D" id="3.40.1190.20">
    <property type="match status" value="1"/>
</dbReference>
<evidence type="ECO:0000256" key="2">
    <source>
        <dbReference type="ARBA" id="ARBA00022777"/>
    </source>
</evidence>
<dbReference type="Pfam" id="PF00294">
    <property type="entry name" value="PfkB"/>
    <property type="match status" value="1"/>
</dbReference>
<sequence>MRIAVLGTFLKDRIIDQDGRVTESKGGLFYTIDALRAICAKGDVVSPISYVGRDFKEEVFAHFKEDARIDLSGVVLYDGLNNCVELRYVTTERREERSLHPMPSLTVEQLKPFLDYDLFVANFISGWEAQLTEFRKFASRFKGLVAMDVHSLTLERSKEGFRRLRKIENIEAWIEFAKIIQCNETEFQQITELNPESFYKLFCFNHKKIVNLTFGKRGSLHVYRNGEKVEQIWVGAEQRVNVIDPTGCGDVFLAGFVYFYSAGNSVRSAAEKANTLAAVAGSKKGLLEWQELRDGFNHLVG</sequence>
<dbReference type="Proteomes" id="UP000183868">
    <property type="component" value="Chromosome"/>
</dbReference>
<dbReference type="RefSeq" id="WP_006928093.1">
    <property type="nucleotide sequence ID" value="NZ_CM001402.1"/>
</dbReference>
<keyword evidence="6" id="KW-1185">Reference proteome</keyword>
<protein>
    <submittedName>
        <fullName evidence="5">PfkB domain protein</fullName>
    </submittedName>
    <submittedName>
        <fullName evidence="4">Sugar or nucleoside kinase, ribokinase family</fullName>
    </submittedName>
</protein>
<evidence type="ECO:0000313" key="5">
    <source>
        <dbReference type="EMBL" id="EHO41011.1"/>
    </source>
</evidence>
<dbReference type="EMBL" id="CP018099">
    <property type="protein sequence ID" value="APF20465.1"/>
    <property type="molecule type" value="Genomic_DNA"/>
</dbReference>
<feature type="domain" description="Carbohydrate kinase PfkB" evidence="3">
    <location>
        <begin position="46"/>
        <end position="286"/>
    </location>
</feature>
<dbReference type="InParanoid" id="H1XP19"/>
<evidence type="ECO:0000313" key="4">
    <source>
        <dbReference type="EMBL" id="APF20465.1"/>
    </source>
</evidence>
<dbReference type="OrthoDB" id="9779730at2"/>
<evidence type="ECO:0000313" key="7">
    <source>
        <dbReference type="Proteomes" id="UP000183868"/>
    </source>
</evidence>
<keyword evidence="2 4" id="KW-0418">Kinase</keyword>
<dbReference type="PaxDb" id="880073-Calab_1388"/>
<accession>H1XP19</accession>
<dbReference type="PANTHER" id="PTHR10584:SF166">
    <property type="entry name" value="RIBOKINASE"/>
    <property type="match status" value="1"/>
</dbReference>